<dbReference type="InterPro" id="IPR011545">
    <property type="entry name" value="DEAD/DEAH_box_helicase_dom"/>
</dbReference>
<feature type="non-terminal residue" evidence="11">
    <location>
        <position position="1818"/>
    </location>
</feature>
<keyword evidence="4" id="KW-0378">Hydrolase</keyword>
<dbReference type="PANTHER" id="PTHR14025">
    <property type="entry name" value="FANCONI ANEMIA GROUP M FANCM FAMILY MEMBER"/>
    <property type="match status" value="1"/>
</dbReference>
<feature type="region of interest" description="Disordered" evidence="8">
    <location>
        <begin position="1426"/>
        <end position="1468"/>
    </location>
</feature>
<evidence type="ECO:0000256" key="6">
    <source>
        <dbReference type="ARBA" id="ARBA00022840"/>
    </source>
</evidence>
<accession>A0A0V1AXH6</accession>
<dbReference type="OrthoDB" id="787137at2759"/>
<feature type="domain" description="Helicase ATP-binding" evidence="9">
    <location>
        <begin position="165"/>
        <end position="333"/>
    </location>
</feature>
<dbReference type="Gene3D" id="1.10.150.20">
    <property type="entry name" value="5' to 3' exonuclease, C-terminal subdomain"/>
    <property type="match status" value="1"/>
</dbReference>
<dbReference type="PROSITE" id="PS51194">
    <property type="entry name" value="HELICASE_CTER"/>
    <property type="match status" value="1"/>
</dbReference>
<dbReference type="CDD" id="cd12091">
    <property type="entry name" value="FANCM_ID"/>
    <property type="match status" value="1"/>
</dbReference>
<dbReference type="InterPro" id="IPR001650">
    <property type="entry name" value="Helicase_C-like"/>
</dbReference>
<protein>
    <submittedName>
        <fullName evidence="11">Fanconi anemia group M protein</fullName>
    </submittedName>
</protein>
<dbReference type="eggNOG" id="KOG0442">
    <property type="taxonomic scope" value="Eukaryota"/>
</dbReference>
<dbReference type="InterPro" id="IPR014001">
    <property type="entry name" value="Helicase_ATP-bd"/>
</dbReference>
<dbReference type="SMART" id="SM00490">
    <property type="entry name" value="HELICc"/>
    <property type="match status" value="1"/>
</dbReference>
<dbReference type="SUPFAM" id="SSF47781">
    <property type="entry name" value="RuvA domain 2-like"/>
    <property type="match status" value="1"/>
</dbReference>
<dbReference type="CDD" id="cd18033">
    <property type="entry name" value="DEXDc_FANCM"/>
    <property type="match status" value="1"/>
</dbReference>
<dbReference type="eggNOG" id="KOG0354">
    <property type="taxonomic scope" value="Eukaryota"/>
</dbReference>
<dbReference type="STRING" id="6334.A0A0V1AXH6"/>
<comment type="subcellular location">
    <subcellularLocation>
        <location evidence="1">Nucleus</location>
    </subcellularLocation>
</comment>
<gene>
    <name evidence="11" type="primary">FANCM</name>
    <name evidence="11" type="ORF">T01_4759</name>
</gene>
<dbReference type="GO" id="GO:0043138">
    <property type="term" value="F:3'-5' DNA helicase activity"/>
    <property type="evidence" value="ECO:0007669"/>
    <property type="project" value="InterPro"/>
</dbReference>
<dbReference type="GO" id="GO:0005524">
    <property type="term" value="F:ATP binding"/>
    <property type="evidence" value="ECO:0007669"/>
    <property type="project" value="UniProtKB-KW"/>
</dbReference>
<feature type="non-terminal residue" evidence="11">
    <location>
        <position position="1"/>
    </location>
</feature>
<evidence type="ECO:0000259" key="9">
    <source>
        <dbReference type="PROSITE" id="PS51192"/>
    </source>
</evidence>
<evidence type="ECO:0000256" key="1">
    <source>
        <dbReference type="ARBA" id="ARBA00004123"/>
    </source>
</evidence>
<feature type="region of interest" description="Disordered" evidence="8">
    <location>
        <begin position="1202"/>
        <end position="1223"/>
    </location>
</feature>
<dbReference type="InterPro" id="IPR006166">
    <property type="entry name" value="ERCC4_domain"/>
</dbReference>
<keyword evidence="5" id="KW-0347">Helicase</keyword>
<dbReference type="SUPFAM" id="SSF52540">
    <property type="entry name" value="P-loop containing nucleoside triphosphate hydrolases"/>
    <property type="match status" value="1"/>
</dbReference>
<dbReference type="GO" id="GO:0000400">
    <property type="term" value="F:four-way junction DNA binding"/>
    <property type="evidence" value="ECO:0007669"/>
    <property type="project" value="TreeGrafter"/>
</dbReference>
<dbReference type="EMBL" id="JYDH01000172">
    <property type="protein sequence ID" value="KRY29402.1"/>
    <property type="molecule type" value="Genomic_DNA"/>
</dbReference>
<evidence type="ECO:0000256" key="7">
    <source>
        <dbReference type="ARBA" id="ARBA00023242"/>
    </source>
</evidence>
<dbReference type="PROSITE" id="PS51192">
    <property type="entry name" value="HELICASE_ATP_BIND_1"/>
    <property type="match status" value="1"/>
</dbReference>
<proteinExistence type="inferred from homology"/>
<feature type="region of interest" description="Disordered" evidence="8">
    <location>
        <begin position="1503"/>
        <end position="1523"/>
    </location>
</feature>
<dbReference type="GO" id="GO:0016787">
    <property type="term" value="F:hydrolase activity"/>
    <property type="evidence" value="ECO:0007669"/>
    <property type="project" value="UniProtKB-KW"/>
</dbReference>
<dbReference type="PANTHER" id="PTHR14025:SF20">
    <property type="entry name" value="FANCONI ANEMIA GROUP M PROTEIN"/>
    <property type="match status" value="1"/>
</dbReference>
<dbReference type="GO" id="GO:0005634">
    <property type="term" value="C:nucleus"/>
    <property type="evidence" value="ECO:0007669"/>
    <property type="project" value="UniProtKB-SubCell"/>
</dbReference>
<dbReference type="InterPro" id="IPR039686">
    <property type="entry name" value="FANCM/Mph1-like_ID"/>
</dbReference>
<dbReference type="CDD" id="cd18801">
    <property type="entry name" value="SF2_C_FANCM_Hef"/>
    <property type="match status" value="1"/>
</dbReference>
<evidence type="ECO:0000256" key="4">
    <source>
        <dbReference type="ARBA" id="ARBA00022801"/>
    </source>
</evidence>
<dbReference type="Gene3D" id="3.40.50.10130">
    <property type="match status" value="1"/>
</dbReference>
<keyword evidence="3" id="KW-0547">Nucleotide-binding</keyword>
<dbReference type="Pfam" id="PF00270">
    <property type="entry name" value="DEAD"/>
    <property type="match status" value="1"/>
</dbReference>
<comment type="caution">
    <text evidence="11">The sequence shown here is derived from an EMBL/GenBank/DDBJ whole genome shotgun (WGS) entry which is preliminary data.</text>
</comment>
<organism evidence="11 12">
    <name type="scientific">Trichinella spiralis</name>
    <name type="common">Trichina worm</name>
    <dbReference type="NCBI Taxonomy" id="6334"/>
    <lineage>
        <taxon>Eukaryota</taxon>
        <taxon>Metazoa</taxon>
        <taxon>Ecdysozoa</taxon>
        <taxon>Nematoda</taxon>
        <taxon>Enoplea</taxon>
        <taxon>Dorylaimia</taxon>
        <taxon>Trichinellida</taxon>
        <taxon>Trichinellidae</taxon>
        <taxon>Trichinella</taxon>
    </lineage>
</organism>
<dbReference type="InterPro" id="IPR044749">
    <property type="entry name" value="FANCM_DEXDc"/>
</dbReference>
<dbReference type="InParanoid" id="A0A0V1AXH6"/>
<dbReference type="InterPro" id="IPR011335">
    <property type="entry name" value="Restrct_endonuc-II-like"/>
</dbReference>
<keyword evidence="12" id="KW-1185">Reference proteome</keyword>
<evidence type="ECO:0000256" key="8">
    <source>
        <dbReference type="SAM" id="MobiDB-lite"/>
    </source>
</evidence>
<dbReference type="InterPro" id="IPR010994">
    <property type="entry name" value="RuvA_2-like"/>
</dbReference>
<dbReference type="GO" id="GO:0009378">
    <property type="term" value="F:four-way junction helicase activity"/>
    <property type="evidence" value="ECO:0007669"/>
    <property type="project" value="TreeGrafter"/>
</dbReference>
<dbReference type="InterPro" id="IPR027417">
    <property type="entry name" value="P-loop_NTPase"/>
</dbReference>
<feature type="domain" description="Helicase C-terminal" evidence="10">
    <location>
        <begin position="532"/>
        <end position="698"/>
    </location>
</feature>
<evidence type="ECO:0000256" key="5">
    <source>
        <dbReference type="ARBA" id="ARBA00022806"/>
    </source>
</evidence>
<dbReference type="SUPFAM" id="SSF52980">
    <property type="entry name" value="Restriction endonuclease-like"/>
    <property type="match status" value="1"/>
</dbReference>
<evidence type="ECO:0000313" key="11">
    <source>
        <dbReference type="EMBL" id="KRY29402.1"/>
    </source>
</evidence>
<keyword evidence="6" id="KW-0067">ATP-binding</keyword>
<dbReference type="GO" id="GO:0036297">
    <property type="term" value="P:interstrand cross-link repair"/>
    <property type="evidence" value="ECO:0007669"/>
    <property type="project" value="TreeGrafter"/>
</dbReference>
<sequence length="1818" mass="206079">LYFLNVLKRFDMLRQKTLFDTWKCSSDSFVGRQDLTGSTVPRKLFKPASSSQSENLVTTLCDYSAQTAFHDKPLNDDVSVDFDDIEDDLLCKALDDTELMYNARCVAGTSGLHHQSFKTDEIKRNYLNEDSSLNEPMEIDGFDKSAGRTWIYPSNVPLRQYQFEIAAKALYYNTLVTLPTGLGKTLIAAVVMYNFYRWYPSGKIVFMAPTKPLVAQQVEACYKIMGVPNEAVAEMTGCKNPASRKLEWETKRMFFLTPQVFLNDLSRLACPVTDVKCLVVDEAHRATGNHAYCQVINEMIKYGSHFRVLALSATPGSDLKMVQQVIQNLLIAHLEIRSEDSAELQQYTHSRAIKKIVVPFEPVLVTVAEKYINVLQTYFDRLSQERVLTFRKLENYSKWQILQERDKYRANTNANSRDRSRIESLFHGAISLYHGYELMTMHGFKSLFNYLTDKVIGDQATPRLRQQLSCNCEFLDAYQTLRQTFDSNEQILKATQSKFANTDFNYSEEEWNNRVLETLQLAKTSHPKMVKLIEILLDHFQKNKEKQLSTRVIVFSSYRDSVSEITEMLNNLRPLIKAMKFVGQSYGRSTSKGISQKKQLEVVKEFQRGCYNTLVSTCVGEEGLDIGEVDLIVCYDSPTSPIRLVQRMGRTARKREGEILILVTKGKEQNMQSHSESTKNRIHRAIGARTNFTMYSSNPRMIPRDLKPECLKLLMIHDKPYKSNSRKQDSAEDSATHYEAYKQKFAEHSTAMSNIFNKSLLTFGEKLEVWNPLDLTSHLRLQTSLQSQFEVEHSSLCRSFVSVMSKLLKSSTPKVVNEHNISTKETFNLDLNFEINDKKRTNNVRRDTISDESVNYANERPSCMGTVNNEEDVNLEKIFPSPESIFCNVEEASYVDENYELPNSDFATMLQAVEAELNSTFGLTLNRAEEIFAKLAIADQNTTTALIENKSTIKEDDEQNDDASIKQQSHSVDSFEAAICQHFDYGLAALSNDIAQDGELVTKDEEILPVDEDILTGQHSEHANGCGEEWKDGNLSPLLFESAINDVAFDATVLDTGHSPTANVGMLSNSVYAVVEPFDFSKVVFEEDDNDEEWNFSKVQLEFSSSPEEGDHFQKNSFEEMQLKLAAEIFQHSDDEDAGDPDCSRLEFNNNENYSSLMEQCSSQVLQSRKNMPNSPILNLNFNFTLSDIESNNDEQFQTEKISNNAKKNKNNRSINAGDSSTQDVLLSNSSLSDASLDWNLKGKNSKKKPKKKCIYIESKVFDKRKIALKTNCIRTVMKKFDHDLIEFEAELSRDSNALTSGDEFEESTDEEQLLNDDSFVVSSPYAGNMTQEASEITASQMRGHYVRSLNDSQISSRGRGNYRPLYRLHWRGRLGIKVEDSFDKESDDDVEAALDSFVVPNDVIEYDSSGDDNLEKLEKACRKKRHKKEVKPAPARRVIIRSSPESEAEHEQGGKDEKKRAAIKRSKGLNSSTEIAVVKKRKPMLISSDSDEELEIASNSDNAHHHVGDGASCSASEFNPDTSTAVRKNMESAYLNSSFREEEEEDKKEEEEEAQASLVEAVVMPSSSTAEATTTSAEPLRKPLILAASQEITSAQHLLATLRTQYNVRAHVCSLKDSDYIVSNRMAVVRETYSDFTSSFRGIRERIGRLLSMFDVVVVLLEKDRPKKKKSNSRTTSTVQPSVDLSRSKAARKFLAKALVEPSLKVLYSDHIDASAKLLSQLARQEMNRGYGLQFDMNLTESENDLLKFYLSIAGTNYASAMNLVKCSKSLQAVLSSSVKDLMRLGRMKRKQAQLFYNFINEQLDQDDIERLDSGEI</sequence>
<dbReference type="Proteomes" id="UP000054776">
    <property type="component" value="Unassembled WGS sequence"/>
</dbReference>
<dbReference type="SMART" id="SM00891">
    <property type="entry name" value="ERCC4"/>
    <property type="match status" value="1"/>
</dbReference>
<dbReference type="GO" id="GO:0045003">
    <property type="term" value="P:double-strand break repair via synthesis-dependent strand annealing"/>
    <property type="evidence" value="ECO:0007669"/>
    <property type="project" value="TreeGrafter"/>
</dbReference>
<comment type="similarity">
    <text evidence="2">Belongs to the DEAD box helicase family. DEAH subfamily. FANCM sub-subfamily.</text>
</comment>
<evidence type="ECO:0000256" key="2">
    <source>
        <dbReference type="ARBA" id="ARBA00009889"/>
    </source>
</evidence>
<dbReference type="FunFam" id="3.40.50.300:FF:000861">
    <property type="entry name" value="Fanconi anemia, complementation group M"/>
    <property type="match status" value="1"/>
</dbReference>
<feature type="compositionally biased region" description="Low complexity" evidence="8">
    <location>
        <begin position="1202"/>
        <end position="1217"/>
    </location>
</feature>
<keyword evidence="7" id="KW-0539">Nucleus</keyword>
<evidence type="ECO:0000259" key="10">
    <source>
        <dbReference type="PROSITE" id="PS51194"/>
    </source>
</evidence>
<dbReference type="GO" id="GO:0004518">
    <property type="term" value="F:nuclease activity"/>
    <property type="evidence" value="ECO:0007669"/>
    <property type="project" value="InterPro"/>
</dbReference>
<name>A0A0V1AXH6_TRISP</name>
<evidence type="ECO:0000313" key="12">
    <source>
        <dbReference type="Proteomes" id="UP000054776"/>
    </source>
</evidence>
<feature type="compositionally biased region" description="Polar residues" evidence="8">
    <location>
        <begin position="1514"/>
        <end position="1523"/>
    </location>
</feature>
<dbReference type="SMART" id="SM00487">
    <property type="entry name" value="DEXDc"/>
    <property type="match status" value="1"/>
</dbReference>
<feature type="compositionally biased region" description="Basic and acidic residues" evidence="8">
    <location>
        <begin position="1448"/>
        <end position="1461"/>
    </location>
</feature>
<evidence type="ECO:0000256" key="3">
    <source>
        <dbReference type="ARBA" id="ARBA00022741"/>
    </source>
</evidence>
<reference evidence="11 12" key="1">
    <citation type="submission" date="2015-01" db="EMBL/GenBank/DDBJ databases">
        <title>Evolution of Trichinella species and genotypes.</title>
        <authorList>
            <person name="Korhonen P.K."/>
            <person name="Edoardo P."/>
            <person name="Giuseppe L.R."/>
            <person name="Gasser R.B."/>
        </authorList>
    </citation>
    <scope>NUCLEOTIDE SEQUENCE [LARGE SCALE GENOMIC DNA]</scope>
    <source>
        <strain evidence="11">ISS3</strain>
    </source>
</reference>
<dbReference type="Gene3D" id="3.40.50.300">
    <property type="entry name" value="P-loop containing nucleotide triphosphate hydrolases"/>
    <property type="match status" value="2"/>
</dbReference>
<dbReference type="Gene3D" id="1.20.1320.20">
    <property type="entry name" value="hef helicase domain"/>
    <property type="match status" value="1"/>
</dbReference>
<dbReference type="Pfam" id="PF00271">
    <property type="entry name" value="Helicase_C"/>
    <property type="match status" value="1"/>
</dbReference>